<dbReference type="Proteomes" id="UP001302316">
    <property type="component" value="Unassembled WGS sequence"/>
</dbReference>
<dbReference type="SUPFAM" id="SSF53686">
    <property type="entry name" value="Tryptophan synthase beta subunit-like PLP-dependent enzymes"/>
    <property type="match status" value="1"/>
</dbReference>
<keyword evidence="4" id="KW-0456">Lyase</keyword>
<feature type="domain" description="Tryptophan synthase beta chain-like PALP" evidence="3">
    <location>
        <begin position="34"/>
        <end position="368"/>
    </location>
</feature>
<evidence type="ECO:0000259" key="3">
    <source>
        <dbReference type="Pfam" id="PF00291"/>
    </source>
</evidence>
<evidence type="ECO:0000313" key="4">
    <source>
        <dbReference type="EMBL" id="MEA5445038.1"/>
    </source>
</evidence>
<dbReference type="InterPro" id="IPR036052">
    <property type="entry name" value="TrpB-like_PALP_sf"/>
</dbReference>
<sequence>MWIHHQQKTATTELPAGFRARDFGQAADFIRACPAYRPTPLHSAPDLAHALGLDGLLLKDESARFGLRSFKGLGGPYAVVMLAWEALRSNGFDGPPRALFDPAMRPAANLTIACASAGNHAQAVTAGARLIGAACRVFLPAHTEASRVAAIRDKGAHIETIDARYDETVAQARERAKAHDWIFVPDSNLLGDRESARRVMLGYGQILEESEAQWQSQGLAAPSHLVIQGGVGGLPGSLAAWSVCRWGRSRPTLIVVEPAEADCLLTSARAGERRRSAGSLDTVLRGMDCAEPSPLAWEILARQAEHFLSVDDDSCRRMARRLAEGQPSLATSPTGTAGLAGLAKLVDDPAARKAANLDEHARVLAILTEAPA</sequence>
<accession>A0AAP6JDK9</accession>
<evidence type="ECO:0000256" key="1">
    <source>
        <dbReference type="ARBA" id="ARBA00001933"/>
    </source>
</evidence>
<dbReference type="Pfam" id="PF00291">
    <property type="entry name" value="PALP"/>
    <property type="match status" value="1"/>
</dbReference>
<dbReference type="NCBIfam" id="NF006058">
    <property type="entry name" value="PRK08206.1"/>
    <property type="match status" value="1"/>
</dbReference>
<dbReference type="PANTHER" id="PTHR42937">
    <property type="match status" value="1"/>
</dbReference>
<keyword evidence="2" id="KW-0663">Pyridoxal phosphate</keyword>
<dbReference type="PANTHER" id="PTHR42937:SF1">
    <property type="entry name" value="DIAMINOPROPIONATE AMMONIA-LYASE"/>
    <property type="match status" value="1"/>
</dbReference>
<gene>
    <name evidence="4" type="ORF">VCB98_04295</name>
</gene>
<dbReference type="GO" id="GO:0008838">
    <property type="term" value="F:diaminopropionate ammonia-lyase activity"/>
    <property type="evidence" value="ECO:0007669"/>
    <property type="project" value="UniProtKB-EC"/>
</dbReference>
<dbReference type="Gene3D" id="3.40.50.1100">
    <property type="match status" value="2"/>
</dbReference>
<evidence type="ECO:0000313" key="5">
    <source>
        <dbReference type="Proteomes" id="UP001302316"/>
    </source>
</evidence>
<organism evidence="4 5">
    <name type="scientific">Natronospira elongata</name>
    <dbReference type="NCBI Taxonomy" id="3110268"/>
    <lineage>
        <taxon>Bacteria</taxon>
        <taxon>Pseudomonadati</taxon>
        <taxon>Pseudomonadota</taxon>
        <taxon>Gammaproteobacteria</taxon>
        <taxon>Natronospirales</taxon>
        <taxon>Natronospiraceae</taxon>
        <taxon>Natronospira</taxon>
    </lineage>
</organism>
<reference evidence="4 5" key="1">
    <citation type="submission" date="2023-12" db="EMBL/GenBank/DDBJ databases">
        <title>Whole-genome sequencing of halo(alkali)philic microorganisms from hypersaline lakes.</title>
        <authorList>
            <person name="Sorokin D.Y."/>
            <person name="Merkel A.Y."/>
            <person name="Messina E."/>
            <person name="Yakimov M."/>
        </authorList>
    </citation>
    <scope>NUCLEOTIDE SEQUENCE [LARGE SCALE GENOMIC DNA]</scope>
    <source>
        <strain evidence="4 5">AB-CW1</strain>
    </source>
</reference>
<dbReference type="EMBL" id="JAYGII010000005">
    <property type="protein sequence ID" value="MEA5445038.1"/>
    <property type="molecule type" value="Genomic_DNA"/>
</dbReference>
<keyword evidence="5" id="KW-1185">Reference proteome</keyword>
<dbReference type="RefSeq" id="WP_346050662.1">
    <property type="nucleotide sequence ID" value="NZ_JAYGII010000005.1"/>
</dbReference>
<comment type="caution">
    <text evidence="4">The sequence shown here is derived from an EMBL/GenBank/DDBJ whole genome shotgun (WGS) entry which is preliminary data.</text>
</comment>
<evidence type="ECO:0000256" key="2">
    <source>
        <dbReference type="ARBA" id="ARBA00022898"/>
    </source>
</evidence>
<dbReference type="InterPro" id="IPR001926">
    <property type="entry name" value="TrpB-like_PALP"/>
</dbReference>
<comment type="cofactor">
    <cofactor evidence="1">
        <name>pyridoxal 5'-phosphate</name>
        <dbReference type="ChEBI" id="CHEBI:597326"/>
    </cofactor>
</comment>
<proteinExistence type="predicted"/>
<name>A0AAP6JDK9_9GAMM</name>
<dbReference type="EC" id="4.3.1.15" evidence="4"/>
<protein>
    <submittedName>
        <fullName evidence="4">Diaminopropionate ammonia-lyase</fullName>
        <ecNumber evidence="4">4.3.1.15</ecNumber>
    </submittedName>
</protein>
<dbReference type="AlphaFoldDB" id="A0AAP6JDK9"/>